<dbReference type="GO" id="GO:0015031">
    <property type="term" value="P:protein transport"/>
    <property type="evidence" value="ECO:0007669"/>
    <property type="project" value="UniProtKB-KW"/>
</dbReference>
<feature type="transmembrane region" description="Helical" evidence="10">
    <location>
        <begin position="21"/>
        <end position="39"/>
    </location>
</feature>
<keyword evidence="3" id="KW-0813">Transport</keyword>
<evidence type="ECO:0000256" key="6">
    <source>
        <dbReference type="ARBA" id="ARBA00022692"/>
    </source>
</evidence>
<evidence type="ECO:0000256" key="8">
    <source>
        <dbReference type="ARBA" id="ARBA00022989"/>
    </source>
</evidence>
<dbReference type="InterPro" id="IPR051045">
    <property type="entry name" value="TonB-dependent_transducer"/>
</dbReference>
<sequence>MNSPVDMAEAKTPGRSRLNVALFWSLLGHAVAAGVVWQYSGTSPLAVPHHLSPPVQVVQLRTEAPPPAAVPVDWTAEPAVTAEQGWLLPSPAPSEEEIAEVHESIESREPPALADPIERTETDAAREQADTIADAVPEKIAPDPPESSIEHAHNEPLETYAEQHDRAGSDGTEHDTVDVAWDHTMAAVVDDVMATYRAELQRALRRVQTYPRRAQRLNLEGVAHVRFHIDAAEGITAAELVVSSGHRVLDDAARTMLSSLTELPTFPAELQARQIHALSFEVPIEYRLN</sequence>
<dbReference type="PANTHER" id="PTHR33446">
    <property type="entry name" value="PROTEIN TONB-RELATED"/>
    <property type="match status" value="1"/>
</dbReference>
<keyword evidence="7" id="KW-0653">Protein transport</keyword>
<dbReference type="NCBIfam" id="TIGR01352">
    <property type="entry name" value="tonB_Cterm"/>
    <property type="match status" value="1"/>
</dbReference>
<evidence type="ECO:0000256" key="4">
    <source>
        <dbReference type="ARBA" id="ARBA00022475"/>
    </source>
</evidence>
<comment type="subcellular location">
    <subcellularLocation>
        <location evidence="1">Cell inner membrane</location>
        <topology evidence="1">Single-pass membrane protein</topology>
        <orientation evidence="1">Periplasmic side</orientation>
    </subcellularLocation>
</comment>
<dbReference type="RefSeq" id="WP_304996473.1">
    <property type="nucleotide sequence ID" value="NZ_CP101717.1"/>
</dbReference>
<dbReference type="AlphaFoldDB" id="A0AB38YIE5"/>
<evidence type="ECO:0000259" key="11">
    <source>
        <dbReference type="PROSITE" id="PS52015"/>
    </source>
</evidence>
<dbReference type="GO" id="GO:0055085">
    <property type="term" value="P:transmembrane transport"/>
    <property type="evidence" value="ECO:0007669"/>
    <property type="project" value="InterPro"/>
</dbReference>
<dbReference type="GO" id="GO:0005886">
    <property type="term" value="C:plasma membrane"/>
    <property type="evidence" value="ECO:0007669"/>
    <property type="project" value="UniProtKB-SubCell"/>
</dbReference>
<evidence type="ECO:0000256" key="10">
    <source>
        <dbReference type="SAM" id="Phobius"/>
    </source>
</evidence>
<organism evidence="12">
    <name type="scientific">Salinispirillum sp. LH 10-3-1</name>
    <dbReference type="NCBI Taxonomy" id="2952525"/>
    <lineage>
        <taxon>Bacteria</taxon>
        <taxon>Pseudomonadati</taxon>
        <taxon>Pseudomonadota</taxon>
        <taxon>Gammaproteobacteria</taxon>
        <taxon>Oceanospirillales</taxon>
        <taxon>Saccharospirillaceae</taxon>
        <taxon>Salinispirillum</taxon>
    </lineage>
</organism>
<evidence type="ECO:0000256" key="5">
    <source>
        <dbReference type="ARBA" id="ARBA00022519"/>
    </source>
</evidence>
<evidence type="ECO:0000256" key="9">
    <source>
        <dbReference type="ARBA" id="ARBA00023136"/>
    </source>
</evidence>
<dbReference type="EMBL" id="CP101717">
    <property type="protein sequence ID" value="WLD59184.1"/>
    <property type="molecule type" value="Genomic_DNA"/>
</dbReference>
<gene>
    <name evidence="12" type="ORF">NFC81_05190</name>
</gene>
<evidence type="ECO:0000256" key="2">
    <source>
        <dbReference type="ARBA" id="ARBA00006555"/>
    </source>
</evidence>
<keyword evidence="6 10" id="KW-0812">Transmembrane</keyword>
<keyword evidence="9 10" id="KW-0472">Membrane</keyword>
<evidence type="ECO:0000256" key="3">
    <source>
        <dbReference type="ARBA" id="ARBA00022448"/>
    </source>
</evidence>
<dbReference type="InterPro" id="IPR006260">
    <property type="entry name" value="TonB/TolA_C"/>
</dbReference>
<proteinExistence type="inferred from homology"/>
<protein>
    <submittedName>
        <fullName evidence="12">TonB family protein</fullName>
    </submittedName>
</protein>
<dbReference type="Pfam" id="PF03544">
    <property type="entry name" value="TonB_C"/>
    <property type="match status" value="1"/>
</dbReference>
<evidence type="ECO:0000256" key="1">
    <source>
        <dbReference type="ARBA" id="ARBA00004383"/>
    </source>
</evidence>
<accession>A0AB38YIE5</accession>
<dbReference type="PROSITE" id="PS52015">
    <property type="entry name" value="TONB_CTD"/>
    <property type="match status" value="1"/>
</dbReference>
<dbReference type="Gene3D" id="3.30.1150.10">
    <property type="match status" value="1"/>
</dbReference>
<name>A0AB38YIE5_9GAMM</name>
<evidence type="ECO:0000256" key="7">
    <source>
        <dbReference type="ARBA" id="ARBA00022927"/>
    </source>
</evidence>
<evidence type="ECO:0000313" key="12">
    <source>
        <dbReference type="EMBL" id="WLD59184.1"/>
    </source>
</evidence>
<dbReference type="InterPro" id="IPR037682">
    <property type="entry name" value="TonB_C"/>
</dbReference>
<keyword evidence="4" id="KW-1003">Cell membrane</keyword>
<feature type="domain" description="TonB C-terminal" evidence="11">
    <location>
        <begin position="195"/>
        <end position="289"/>
    </location>
</feature>
<keyword evidence="8 10" id="KW-1133">Transmembrane helix</keyword>
<keyword evidence="5" id="KW-0997">Cell inner membrane</keyword>
<reference evidence="12" key="1">
    <citation type="submission" date="2022-07" db="EMBL/GenBank/DDBJ databases">
        <title>Complete genome sequence of Salinispirillum sp. LH10-3-1 capable of multiple carbohydrate inversion isolated from a soda lake.</title>
        <authorList>
            <person name="Liu J."/>
            <person name="Zhai Y."/>
            <person name="Zhang H."/>
            <person name="Yang H."/>
            <person name="Qu J."/>
            <person name="Li J."/>
        </authorList>
    </citation>
    <scope>NUCLEOTIDE SEQUENCE</scope>
    <source>
        <strain evidence="12">LH 10-3-1</strain>
    </source>
</reference>
<dbReference type="SUPFAM" id="SSF74653">
    <property type="entry name" value="TolA/TonB C-terminal domain"/>
    <property type="match status" value="1"/>
</dbReference>
<comment type="similarity">
    <text evidence="2">Belongs to the TonB family.</text>
</comment>